<evidence type="ECO:0000313" key="8">
    <source>
        <dbReference type="EMBL" id="KAF7851719.1"/>
    </source>
</evidence>
<dbReference type="GO" id="GO:0008270">
    <property type="term" value="F:zinc ion binding"/>
    <property type="evidence" value="ECO:0007669"/>
    <property type="project" value="UniProtKB-UniRule"/>
</dbReference>
<evidence type="ECO:0000256" key="2">
    <source>
        <dbReference type="ARBA" id="ARBA00022723"/>
    </source>
</evidence>
<dbReference type="EMBL" id="MU089527">
    <property type="protein sequence ID" value="KAF7851719.1"/>
    <property type="molecule type" value="Genomic_DNA"/>
</dbReference>
<dbReference type="InterPro" id="IPR031052">
    <property type="entry name" value="FHY3/FAR1"/>
</dbReference>
<evidence type="ECO:0000313" key="9">
    <source>
        <dbReference type="Proteomes" id="UP000806378"/>
    </source>
</evidence>
<evidence type="ECO:0000256" key="5">
    <source>
        <dbReference type="PROSITE-ProRule" id="PRU00325"/>
    </source>
</evidence>
<dbReference type="PANTHER" id="PTHR31669">
    <property type="entry name" value="PROTEIN FAR1-RELATED SEQUENCE 10-RELATED"/>
    <property type="match status" value="1"/>
</dbReference>
<accession>A0A8T0CZQ1</accession>
<dbReference type="GO" id="GO:0006355">
    <property type="term" value="P:regulation of DNA-templated transcription"/>
    <property type="evidence" value="ECO:0007669"/>
    <property type="project" value="UniProtKB-UniRule"/>
</dbReference>
<dbReference type="Gramene" id="rna-gnl|WGS:JABURB|Cocit.L3031.1">
    <property type="protein sequence ID" value="cds-KAF7851719.1"/>
    <property type="gene ID" value="gene-BT93_L3031"/>
</dbReference>
<dbReference type="InterPro" id="IPR007527">
    <property type="entry name" value="Znf_SWIM"/>
</dbReference>
<feature type="domain" description="SWIM-type" evidence="7">
    <location>
        <begin position="491"/>
        <end position="529"/>
    </location>
</feature>
<dbReference type="AlphaFoldDB" id="A0A8T0CZQ1"/>
<protein>
    <recommendedName>
        <fullName evidence="6">Protein FAR1-RELATED SEQUENCE</fullName>
    </recommendedName>
</protein>
<evidence type="ECO:0000256" key="4">
    <source>
        <dbReference type="ARBA" id="ARBA00022833"/>
    </source>
</evidence>
<reference evidence="8" key="1">
    <citation type="submission" date="2020-05" db="EMBL/GenBank/DDBJ databases">
        <title>WGS assembly of Corymbia citriodora subspecies variegata.</title>
        <authorList>
            <person name="Barry K."/>
            <person name="Hundley H."/>
            <person name="Shu S."/>
            <person name="Jenkins J."/>
            <person name="Grimwood J."/>
            <person name="Baten A."/>
        </authorList>
    </citation>
    <scope>NUCLEOTIDE SEQUENCE</scope>
    <source>
        <strain evidence="8">CV2-018</strain>
    </source>
</reference>
<comment type="function">
    <text evidence="6">Putative transcription activator involved in regulating light control of development.</text>
</comment>
<dbReference type="InterPro" id="IPR018289">
    <property type="entry name" value="MULE_transposase_dom"/>
</dbReference>
<keyword evidence="2 6" id="KW-0479">Metal-binding</keyword>
<sequence length="630" mass="72020">MSDPMVPRVGLEFHSMDVVYDFYSNYAKQTGFRVRKGKQNYSKLNGNITGKYFLCSCEGKKSMKQIEKLTGYKRPDKRTGCGAYIKCVVRDRKWKISEVVLEHNQECLAINQGRAEDSCAMMVHSTDKIVDEARTVGEQALASDVGCSDVSQGTRKNQTMLEPKDTQDLIDHFKNRQIEDPSFFYTAQVKAASGMANFFWRDSRSKIDYEHFGDVLVLETTGINKYDMICAVFWGLNHHRQCIIFGCAFLMDQTVSSLNWLLQSFLGATSSHKPQTIITEPSEEIADALRVVLPKTSHCLSFWSILNGFRKNLPALSYPSSVDNLFMECIFHVHSREEFESKWNFFVGKYKLHEHRWLASLYRMHEKWSHAFTKNMFSAGLISIQNDENACTIFEDLSCDTMTLSQIAQWCERMAKDMCRKESLEDMHCEKISANLQSRIPVEKEAERLYTRPIFDLFREELSNILSLAIEEIGGKATVREFKLTEQGSTKTNIVKFEPSNSTLLCSCGKFESVGILCFHSLKVLNFMNIFHIPPRYLLKRWTKSAKDSLPMDTPSAGTACDGGSDNLFMGEFMRQASHVAHMSVNEKRKRVAMAIMKEAFERIAKVPKMEEVTVALDNSESNDDMDQTI</sequence>
<evidence type="ECO:0000256" key="1">
    <source>
        <dbReference type="ARBA" id="ARBA00005889"/>
    </source>
</evidence>
<dbReference type="InterPro" id="IPR004330">
    <property type="entry name" value="FAR1_DNA_bnd_dom"/>
</dbReference>
<dbReference type="Pfam" id="PF03101">
    <property type="entry name" value="FAR1"/>
    <property type="match status" value="1"/>
</dbReference>
<gene>
    <name evidence="8" type="ORF">BT93_L3031</name>
</gene>
<dbReference type="GO" id="GO:0005634">
    <property type="term" value="C:nucleus"/>
    <property type="evidence" value="ECO:0007669"/>
    <property type="project" value="UniProtKB-SubCell"/>
</dbReference>
<dbReference type="OrthoDB" id="751756at2759"/>
<evidence type="ECO:0000259" key="7">
    <source>
        <dbReference type="PROSITE" id="PS50966"/>
    </source>
</evidence>
<dbReference type="PANTHER" id="PTHR31669:SF282">
    <property type="entry name" value="PROTEIN FAR1-RELATED SEQUENCE"/>
    <property type="match status" value="1"/>
</dbReference>
<comment type="caution">
    <text evidence="8">The sequence shown here is derived from an EMBL/GenBank/DDBJ whole genome shotgun (WGS) entry which is preliminary data.</text>
</comment>
<dbReference type="Pfam" id="PF10551">
    <property type="entry name" value="MULE"/>
    <property type="match status" value="1"/>
</dbReference>
<evidence type="ECO:0000256" key="6">
    <source>
        <dbReference type="RuleBase" id="RU367018"/>
    </source>
</evidence>
<keyword evidence="6" id="KW-0539">Nucleus</keyword>
<name>A0A8T0CZQ1_CORYI</name>
<dbReference type="InterPro" id="IPR006564">
    <property type="entry name" value="Znf_PMZ"/>
</dbReference>
<keyword evidence="4 6" id="KW-0862">Zinc</keyword>
<dbReference type="SMART" id="SM00575">
    <property type="entry name" value="ZnF_PMZ"/>
    <property type="match status" value="1"/>
</dbReference>
<organism evidence="8 9">
    <name type="scientific">Corymbia citriodora subsp. variegata</name>
    <dbReference type="NCBI Taxonomy" id="360336"/>
    <lineage>
        <taxon>Eukaryota</taxon>
        <taxon>Viridiplantae</taxon>
        <taxon>Streptophyta</taxon>
        <taxon>Embryophyta</taxon>
        <taxon>Tracheophyta</taxon>
        <taxon>Spermatophyta</taxon>
        <taxon>Magnoliopsida</taxon>
        <taxon>eudicotyledons</taxon>
        <taxon>Gunneridae</taxon>
        <taxon>Pentapetalae</taxon>
        <taxon>rosids</taxon>
        <taxon>malvids</taxon>
        <taxon>Myrtales</taxon>
        <taxon>Myrtaceae</taxon>
        <taxon>Myrtoideae</taxon>
        <taxon>Eucalypteae</taxon>
        <taxon>Corymbia</taxon>
    </lineage>
</organism>
<keyword evidence="9" id="KW-1185">Reference proteome</keyword>
<dbReference type="Proteomes" id="UP000806378">
    <property type="component" value="Unassembled WGS sequence"/>
</dbReference>
<keyword evidence="3 5" id="KW-0863">Zinc-finger</keyword>
<proteinExistence type="inferred from homology"/>
<dbReference type="PROSITE" id="PS50966">
    <property type="entry name" value="ZF_SWIM"/>
    <property type="match status" value="1"/>
</dbReference>
<comment type="similarity">
    <text evidence="1 6">Belongs to the FHY3/FAR1 family.</text>
</comment>
<comment type="subcellular location">
    <subcellularLocation>
        <location evidence="6">Nucleus</location>
    </subcellularLocation>
</comment>
<evidence type="ECO:0000256" key="3">
    <source>
        <dbReference type="ARBA" id="ARBA00022771"/>
    </source>
</evidence>